<feature type="coiled-coil region" evidence="4">
    <location>
        <begin position="1065"/>
        <end position="1092"/>
    </location>
</feature>
<dbReference type="Gene3D" id="1.25.10.10">
    <property type="entry name" value="Leucine-rich Repeat Variant"/>
    <property type="match status" value="1"/>
</dbReference>
<name>A0A6J1PTX0_9HYME</name>
<feature type="domain" description="RRP12 N-terminal HEAT" evidence="7">
    <location>
        <begin position="110"/>
        <end position="369"/>
    </location>
</feature>
<evidence type="ECO:0000256" key="2">
    <source>
        <dbReference type="ARBA" id="ARBA00007690"/>
    </source>
</evidence>
<dbReference type="SUPFAM" id="SSF48371">
    <property type="entry name" value="ARM repeat"/>
    <property type="match status" value="1"/>
</dbReference>
<dbReference type="Pfam" id="PF25772">
    <property type="entry name" value="HEAT_RRP12_N"/>
    <property type="match status" value="1"/>
</dbReference>
<evidence type="ECO:0000259" key="6">
    <source>
        <dbReference type="Pfam" id="PF08161"/>
    </source>
</evidence>
<reference evidence="9" key="1">
    <citation type="submission" date="2025-08" db="UniProtKB">
        <authorList>
            <consortium name="RefSeq"/>
        </authorList>
    </citation>
    <scope>IDENTIFICATION</scope>
    <source>
        <tissue evidence="9">Whole body</tissue>
    </source>
</reference>
<comment type="similarity">
    <text evidence="2">Belongs to the RRP12 family.</text>
</comment>
<dbReference type="RefSeq" id="XP_024872320.1">
    <property type="nucleotide sequence ID" value="XM_025016552.1"/>
</dbReference>
<evidence type="ECO:0000313" key="8">
    <source>
        <dbReference type="Proteomes" id="UP000504618"/>
    </source>
</evidence>
<feature type="compositionally biased region" description="Basic residues" evidence="5">
    <location>
        <begin position="1335"/>
        <end position="1348"/>
    </location>
</feature>
<protein>
    <submittedName>
        <fullName evidence="9">RRP12-like protein</fullName>
    </submittedName>
</protein>
<keyword evidence="8" id="KW-1185">Reference proteome</keyword>
<proteinExistence type="inferred from homology"/>
<dbReference type="GeneID" id="112454916"/>
<dbReference type="InterPro" id="IPR052087">
    <property type="entry name" value="RRP12"/>
</dbReference>
<feature type="compositionally biased region" description="Basic and acidic residues" evidence="5">
    <location>
        <begin position="1190"/>
        <end position="1206"/>
    </location>
</feature>
<feature type="domain" description="RRP12 HEAT" evidence="6">
    <location>
        <begin position="448"/>
        <end position="732"/>
    </location>
</feature>
<organism evidence="8 9">
    <name type="scientific">Temnothorax curvispinosus</name>
    <dbReference type="NCBI Taxonomy" id="300111"/>
    <lineage>
        <taxon>Eukaryota</taxon>
        <taxon>Metazoa</taxon>
        <taxon>Ecdysozoa</taxon>
        <taxon>Arthropoda</taxon>
        <taxon>Hexapoda</taxon>
        <taxon>Insecta</taxon>
        <taxon>Pterygota</taxon>
        <taxon>Neoptera</taxon>
        <taxon>Endopterygota</taxon>
        <taxon>Hymenoptera</taxon>
        <taxon>Apocrita</taxon>
        <taxon>Aculeata</taxon>
        <taxon>Formicoidea</taxon>
        <taxon>Formicidae</taxon>
        <taxon>Myrmicinae</taxon>
        <taxon>Temnothorax</taxon>
    </lineage>
</organism>
<accession>A0A6J1PTX0</accession>
<feature type="compositionally biased region" description="Basic residues" evidence="5">
    <location>
        <begin position="9"/>
        <end position="18"/>
    </location>
</feature>
<feature type="compositionally biased region" description="Acidic residues" evidence="5">
    <location>
        <begin position="1219"/>
        <end position="1230"/>
    </location>
</feature>
<dbReference type="Proteomes" id="UP000504618">
    <property type="component" value="Unplaced"/>
</dbReference>
<dbReference type="Pfam" id="PF08161">
    <property type="entry name" value="RRP12_HEAT"/>
    <property type="match status" value="1"/>
</dbReference>
<keyword evidence="4" id="KW-0175">Coiled coil</keyword>
<evidence type="ECO:0000256" key="5">
    <source>
        <dbReference type="SAM" id="MobiDB-lite"/>
    </source>
</evidence>
<evidence type="ECO:0000256" key="3">
    <source>
        <dbReference type="ARBA" id="ARBA00023242"/>
    </source>
</evidence>
<feature type="region of interest" description="Disordered" evidence="5">
    <location>
        <begin position="1114"/>
        <end position="1143"/>
    </location>
</feature>
<feature type="compositionally biased region" description="Polar residues" evidence="5">
    <location>
        <begin position="20"/>
        <end position="29"/>
    </location>
</feature>
<dbReference type="InterPro" id="IPR012978">
    <property type="entry name" value="HEAT_RRP12"/>
</dbReference>
<feature type="region of interest" description="Disordered" evidence="5">
    <location>
        <begin position="1317"/>
        <end position="1348"/>
    </location>
</feature>
<evidence type="ECO:0000259" key="7">
    <source>
        <dbReference type="Pfam" id="PF25772"/>
    </source>
</evidence>
<evidence type="ECO:0000313" key="9">
    <source>
        <dbReference type="RefSeq" id="XP_024872320.1"/>
    </source>
</evidence>
<feature type="region of interest" description="Disordered" evidence="5">
    <location>
        <begin position="1"/>
        <end position="33"/>
    </location>
</feature>
<evidence type="ECO:0000256" key="4">
    <source>
        <dbReference type="SAM" id="Coils"/>
    </source>
</evidence>
<dbReference type="InterPro" id="IPR016024">
    <property type="entry name" value="ARM-type_fold"/>
</dbReference>
<evidence type="ECO:0000256" key="1">
    <source>
        <dbReference type="ARBA" id="ARBA00004123"/>
    </source>
</evidence>
<dbReference type="PANTHER" id="PTHR48287">
    <property type="entry name" value="ARM REPEAT SUPERFAMILY PROTEIN"/>
    <property type="match status" value="1"/>
</dbReference>
<dbReference type="PANTHER" id="PTHR48287:SF1">
    <property type="entry name" value="ARM REPEAT SUPERFAMILY PROTEIN"/>
    <property type="match status" value="1"/>
</dbReference>
<dbReference type="InterPro" id="IPR057860">
    <property type="entry name" value="HEAT_RRP12_N"/>
</dbReference>
<gene>
    <name evidence="9" type="primary">LOC112454916</name>
</gene>
<feature type="compositionally biased region" description="Acidic residues" evidence="5">
    <location>
        <begin position="1114"/>
        <end position="1125"/>
    </location>
</feature>
<dbReference type="OrthoDB" id="2192888at2759"/>
<comment type="subcellular location">
    <subcellularLocation>
        <location evidence="1">Nucleus</location>
    </subcellularLocation>
</comment>
<sequence length="1348" mass="149374">MGKLAPRLASRKKAKRWARGQSSSSNPATTKYREQATGMFFKDLPGSGTPGITKEDLRKHDAIQGIQPEFAKLNLDADREDREDGRTAITCDTFATTYSACSNLSFGRFLARFQSSSIVHKEMLAVLAAVTEVIKQNGGNETSTEYFAALMSTLEAIEDDTSVAATLSLLGMCLRTVPRNVLNLQFGPTSQALLRILERSAIVSENHLVLRHCIGCLSVLLRAQEAAVWIAPSTTQLLNTILSLVTHAKPKVRKSAQHGICAILRGSDVMRSEAPGPAPAPALAPPTHHPAAGHIATHCVAQLDAACEPGSSLGATTILHILTLLKDIMSQLPKSHVRTICERLLSIMTLNNVLITSCCLQTLHGLLVARPSEATLPFPQNASIIKALYAYQPSADDTQPTLAWLAVMREAHCNLVRLAVGTSSVDVLATLHHLTPEMFDRCVGLLLSNRTEIVAGASHTVEAILRDGVARLCEDEERVGRYEPILRRVVETLREALSYRYLGAWRHVLHLTAVLFQVAGKLAARAGRLEQLGNLVETLGTLRDFHAFAYNREAEYAIGAAIRAMGPRLVLNILPLRTDENQPPAPCQQINLRRASWMIPLLKDCVTTAGGTIALFKDVLLPIARHCEEKANETSSASTASTADGKTYECLVTQIWSILPSICNDASDVKDNFKHVAKLLGIAINDRRDLRLPAMAALRKLIVKAAADADDRAELARFAKNYLPILFNLYTTRPSGTDEEGVRLAAYDTIKTYVTIASSDLANELFDRALSKLDEPDADDFFKESVYDLTRALIGYTDVDRLSKYYDACVPVLKNATKRKEQKKAYRFLEEICGSEREICERFLHEHRRRIQKTLIASASSVVRTSRGARLRCLAHLVRRHPQLEGTKFLEAVVPEAVLCVKDINERCRDAAYQLLNAIAERFLNEPAHLKDYADMLMVGLSGERAYVSASLLALASVTYRHNDSLGTEIVAEILGHACTILTSPTREIAESALSYVKVYLNVTPSDVIAPTLPRIVDALSRMTEDCKRHFRQKVRDIFTKLIRKYGFGPIASMVPASDVTLHKRLKNINKIEDAKRRKRELERARKLEQETADEDVDLVRRGPKSIEEILADSDEEFEATENEEEARRSKKRTPGKDAWIQETEDDIVDLADPAAARNITTTQPGVSNLKIPEKKVKDRGFATAPDGRLIIRDANERDSDAEERTKKKKRKTSFSQSDSEDDYKDEDDVSVVTTKTAGKKRKYSSSTLDAMSLKSRSTSRYRAGGSGIHRPLKATKVDCEPGSEYRATKARGDIKRKGKPDPYAYVPLTRSILNKRKKKKNAGKFQSIVSGTKKGARAGLRNKRRKR</sequence>
<feature type="region of interest" description="Disordered" evidence="5">
    <location>
        <begin position="1178"/>
        <end position="1274"/>
    </location>
</feature>
<keyword evidence="3" id="KW-0539">Nucleus</keyword>
<dbReference type="InterPro" id="IPR011989">
    <property type="entry name" value="ARM-like"/>
</dbReference>
<feature type="compositionally biased region" description="Polar residues" evidence="5">
    <location>
        <begin position="1245"/>
        <end position="1261"/>
    </location>
</feature>
<dbReference type="GO" id="GO:0005634">
    <property type="term" value="C:nucleus"/>
    <property type="evidence" value="ECO:0007669"/>
    <property type="project" value="UniProtKB-SubCell"/>
</dbReference>